<keyword evidence="4" id="KW-1185">Reference proteome</keyword>
<evidence type="ECO:0000313" key="3">
    <source>
        <dbReference type="EMBL" id="PTX36966.1"/>
    </source>
</evidence>
<feature type="region of interest" description="Disordered" evidence="2">
    <location>
        <begin position="26"/>
        <end position="50"/>
    </location>
</feature>
<comment type="caution">
    <text evidence="3">The sequence shown here is derived from an EMBL/GenBank/DDBJ whole genome shotgun (WGS) entry which is preliminary data.</text>
</comment>
<name>A0A2T5ZZI1_9RHOB</name>
<dbReference type="Proteomes" id="UP000244224">
    <property type="component" value="Unassembled WGS sequence"/>
</dbReference>
<feature type="coiled-coil region" evidence="1">
    <location>
        <begin position="58"/>
        <end position="92"/>
    </location>
</feature>
<evidence type="ECO:0000313" key="4">
    <source>
        <dbReference type="Proteomes" id="UP000244224"/>
    </source>
</evidence>
<evidence type="ECO:0000256" key="2">
    <source>
        <dbReference type="SAM" id="MobiDB-lite"/>
    </source>
</evidence>
<protein>
    <submittedName>
        <fullName evidence="3">Uncharacterized protein</fullName>
    </submittedName>
</protein>
<dbReference type="AlphaFoldDB" id="A0A2T5ZZI1"/>
<gene>
    <name evidence="3" type="ORF">C8N34_1552</name>
</gene>
<reference evidence="3 4" key="1">
    <citation type="submission" date="2018-04" db="EMBL/GenBank/DDBJ databases">
        <title>Genomic Encyclopedia of Archaeal and Bacterial Type Strains, Phase II (KMG-II): from individual species to whole genera.</title>
        <authorList>
            <person name="Goeker M."/>
        </authorList>
    </citation>
    <scope>NUCLEOTIDE SEQUENCE [LARGE SCALE GENOMIC DNA]</scope>
    <source>
        <strain evidence="3 4">DSM 21823</strain>
    </source>
</reference>
<dbReference type="EMBL" id="QBKP01000055">
    <property type="protein sequence ID" value="PTX36966.1"/>
    <property type="molecule type" value="Genomic_DNA"/>
</dbReference>
<sequence>MRALKSKALPAIRDNENRWQIDPDALDRWAGQRPDTDRTEAEQGPVIPSDTPETLARLAVAEARLSDALSRVEDLQRERDEWRAQAQALTRQPGWVDRLLGRT</sequence>
<keyword evidence="1" id="KW-0175">Coiled coil</keyword>
<organism evidence="3 4">
    <name type="scientific">Gemmobacter caeni</name>
    <dbReference type="NCBI Taxonomy" id="589035"/>
    <lineage>
        <taxon>Bacteria</taxon>
        <taxon>Pseudomonadati</taxon>
        <taxon>Pseudomonadota</taxon>
        <taxon>Alphaproteobacteria</taxon>
        <taxon>Rhodobacterales</taxon>
        <taxon>Paracoccaceae</taxon>
        <taxon>Gemmobacter</taxon>
    </lineage>
</organism>
<evidence type="ECO:0000256" key="1">
    <source>
        <dbReference type="SAM" id="Coils"/>
    </source>
</evidence>
<proteinExistence type="predicted"/>
<accession>A0A2T5ZZI1</accession>